<feature type="region of interest" description="Disordered" evidence="1">
    <location>
        <begin position="1"/>
        <end position="85"/>
    </location>
</feature>
<reference evidence="3 4" key="1">
    <citation type="journal article" date="2008" name="Nature">
        <title>The genome of Laccaria bicolor provides insights into mycorrhizal symbiosis.</title>
        <authorList>
            <person name="Martin F."/>
            <person name="Aerts A."/>
            <person name="Ahren D."/>
            <person name="Brun A."/>
            <person name="Danchin E.G.J."/>
            <person name="Duchaussoy F."/>
            <person name="Gibon J."/>
            <person name="Kohler A."/>
            <person name="Lindquist E."/>
            <person name="Pereda V."/>
            <person name="Salamov A."/>
            <person name="Shapiro H.J."/>
            <person name="Wuyts J."/>
            <person name="Blaudez D."/>
            <person name="Buee M."/>
            <person name="Brokstein P."/>
            <person name="Canbaeck B."/>
            <person name="Cohen D."/>
            <person name="Courty P.E."/>
            <person name="Coutinho P.M."/>
            <person name="Delaruelle C."/>
            <person name="Detter J.C."/>
            <person name="Deveau A."/>
            <person name="DiFazio S."/>
            <person name="Duplessis S."/>
            <person name="Fraissinet-Tachet L."/>
            <person name="Lucic E."/>
            <person name="Frey-Klett P."/>
            <person name="Fourrey C."/>
            <person name="Feussner I."/>
            <person name="Gay G."/>
            <person name="Grimwood J."/>
            <person name="Hoegger P.J."/>
            <person name="Jain P."/>
            <person name="Kilaru S."/>
            <person name="Labbe J."/>
            <person name="Lin Y.C."/>
            <person name="Legue V."/>
            <person name="Le Tacon F."/>
            <person name="Marmeisse R."/>
            <person name="Melayah D."/>
            <person name="Montanini B."/>
            <person name="Muratet M."/>
            <person name="Nehls U."/>
            <person name="Niculita-Hirzel H."/>
            <person name="Oudot-Le Secq M.P."/>
            <person name="Peter M."/>
            <person name="Quesneville H."/>
            <person name="Rajashekar B."/>
            <person name="Reich M."/>
            <person name="Rouhier N."/>
            <person name="Schmutz J."/>
            <person name="Yin T."/>
            <person name="Chalot M."/>
            <person name="Henrissat B."/>
            <person name="Kuees U."/>
            <person name="Lucas S."/>
            <person name="Van de Peer Y."/>
            <person name="Podila G.K."/>
            <person name="Polle A."/>
            <person name="Pukkila P.J."/>
            <person name="Richardson P.M."/>
            <person name="Rouze P."/>
            <person name="Sanders I.R."/>
            <person name="Stajich J.E."/>
            <person name="Tunlid A."/>
            <person name="Tuskan G."/>
            <person name="Grigoriev I.V."/>
        </authorList>
    </citation>
    <scope>NUCLEOTIDE SEQUENCE [LARGE SCALE GENOMIC DNA]</scope>
    <source>
        <strain evidence="4">S238N-H82 / ATCC MYA-4686</strain>
    </source>
</reference>
<keyword evidence="2" id="KW-0472">Membrane</keyword>
<feature type="transmembrane region" description="Helical" evidence="2">
    <location>
        <begin position="131"/>
        <end position="156"/>
    </location>
</feature>
<evidence type="ECO:0000313" key="4">
    <source>
        <dbReference type="Proteomes" id="UP000001194"/>
    </source>
</evidence>
<evidence type="ECO:0000256" key="2">
    <source>
        <dbReference type="SAM" id="Phobius"/>
    </source>
</evidence>
<feature type="compositionally biased region" description="Pro residues" evidence="1">
    <location>
        <begin position="70"/>
        <end position="80"/>
    </location>
</feature>
<dbReference type="Proteomes" id="UP000001194">
    <property type="component" value="Unassembled WGS sequence"/>
</dbReference>
<sequence>MTGSQATTESSTTESSSTTSESSSQAVFKPAAITPLGSHTTKFNTSSGPPFPQPPSTSSIPAVVLTTDSPPSPPSPPSPTATPDFNTELFSTVITGIHLTSAVTYGIDPSTSPSQTAILATVNSGFWQNKAAVAGTFVVLALIILGAAAGVTFSYYKKRNARMHSRLQDQLFDKDLESEGTRNSSPGLSINAAPIDPFTTREIDYDPTRVHEQPREMSFYASPTSLNSGESTKVVPRSHIGRESYPTSIDSFYGAASPSSARREEAFGH</sequence>
<evidence type="ECO:0000256" key="1">
    <source>
        <dbReference type="SAM" id="MobiDB-lite"/>
    </source>
</evidence>
<dbReference type="InParanoid" id="B0CXW1"/>
<dbReference type="STRING" id="486041.B0CXW1"/>
<protein>
    <submittedName>
        <fullName evidence="3">Predicted protein</fullName>
    </submittedName>
</protein>
<feature type="compositionally biased region" description="Polar residues" evidence="1">
    <location>
        <begin position="221"/>
        <end position="231"/>
    </location>
</feature>
<keyword evidence="2" id="KW-1133">Transmembrane helix</keyword>
<proteinExistence type="predicted"/>
<keyword evidence="4" id="KW-1185">Reference proteome</keyword>
<dbReference type="KEGG" id="lbc:LACBIDRAFT_311632"/>
<feature type="region of interest" description="Disordered" evidence="1">
    <location>
        <begin position="210"/>
        <end position="269"/>
    </location>
</feature>
<dbReference type="OrthoDB" id="3066012at2759"/>
<dbReference type="EMBL" id="DS547094">
    <property type="protein sequence ID" value="EDR12333.1"/>
    <property type="molecule type" value="Genomic_DNA"/>
</dbReference>
<accession>B0CXW1</accession>
<dbReference type="HOGENOM" id="CLU_1034644_0_0_1"/>
<keyword evidence="2" id="KW-0812">Transmembrane</keyword>
<evidence type="ECO:0000313" key="3">
    <source>
        <dbReference type="EMBL" id="EDR12333.1"/>
    </source>
</evidence>
<dbReference type="AlphaFoldDB" id="B0CXW1"/>
<feature type="compositionally biased region" description="Low complexity" evidence="1">
    <location>
        <begin position="7"/>
        <end position="24"/>
    </location>
</feature>
<gene>
    <name evidence="3" type="ORF">LACBIDRAFT_311632</name>
</gene>
<name>B0CXW1_LACBS</name>
<dbReference type="GeneID" id="6071989"/>
<organism evidence="4">
    <name type="scientific">Laccaria bicolor (strain S238N-H82 / ATCC MYA-4686)</name>
    <name type="common">Bicoloured deceiver</name>
    <name type="synonym">Laccaria laccata var. bicolor</name>
    <dbReference type="NCBI Taxonomy" id="486041"/>
    <lineage>
        <taxon>Eukaryota</taxon>
        <taxon>Fungi</taxon>
        <taxon>Dikarya</taxon>
        <taxon>Basidiomycota</taxon>
        <taxon>Agaricomycotina</taxon>
        <taxon>Agaricomycetes</taxon>
        <taxon>Agaricomycetidae</taxon>
        <taxon>Agaricales</taxon>
        <taxon>Agaricineae</taxon>
        <taxon>Hydnangiaceae</taxon>
        <taxon>Laccaria</taxon>
    </lineage>
</organism>
<feature type="compositionally biased region" description="Polar residues" evidence="1">
    <location>
        <begin position="37"/>
        <end position="48"/>
    </location>
</feature>
<dbReference type="RefSeq" id="XP_001876597.1">
    <property type="nucleotide sequence ID" value="XM_001876562.1"/>
</dbReference>